<keyword evidence="3" id="KW-0997">Cell inner membrane</keyword>
<dbReference type="HAMAP" id="MF_00427">
    <property type="entry name" value="NqrC"/>
    <property type="match status" value="1"/>
</dbReference>
<dbReference type="GO" id="GO:0005886">
    <property type="term" value="C:plasma membrane"/>
    <property type="evidence" value="ECO:0007669"/>
    <property type="project" value="UniProtKB-SubCell"/>
</dbReference>
<evidence type="ECO:0000256" key="14">
    <source>
        <dbReference type="ARBA" id="ARBA00023136"/>
    </source>
</evidence>
<evidence type="ECO:0000256" key="13">
    <source>
        <dbReference type="ARBA" id="ARBA00023075"/>
    </source>
</evidence>
<evidence type="ECO:0000256" key="10">
    <source>
        <dbReference type="ARBA" id="ARBA00023027"/>
    </source>
</evidence>
<evidence type="ECO:0000256" key="17">
    <source>
        <dbReference type="PIRNR" id="PIRNR009437"/>
    </source>
</evidence>
<keyword evidence="6 16" id="KW-0288">FMN</keyword>
<keyword evidence="9 16" id="KW-1133">Transmembrane helix</keyword>
<comment type="cofactor">
    <cofactor evidence="16 17">
        <name>FMN</name>
        <dbReference type="ChEBI" id="CHEBI:58210"/>
    </cofactor>
</comment>
<dbReference type="PANTHER" id="PTHR37838">
    <property type="entry name" value="NA(+)-TRANSLOCATING NADH-QUINONE REDUCTASE SUBUNIT C"/>
    <property type="match status" value="1"/>
</dbReference>
<keyword evidence="11 16" id="KW-0915">Sodium</keyword>
<keyword evidence="7 16" id="KW-0812">Transmembrane</keyword>
<dbReference type="PANTHER" id="PTHR37838:SF1">
    <property type="entry name" value="NA(+)-TRANSLOCATING NADH-QUINONE REDUCTASE SUBUNIT C"/>
    <property type="match status" value="1"/>
</dbReference>
<protein>
    <recommendedName>
        <fullName evidence="16 17">Na(+)-translocating NADH-quinone reductase subunit C</fullName>
        <shortName evidence="16 17">Na(+)-NQR subunit C</shortName>
        <shortName evidence="16 17">Na(+)-translocating NQR subunit C</shortName>
        <ecNumber evidence="16 17">7.2.1.1</ecNumber>
    </recommendedName>
    <alternativeName>
        <fullName evidence="16 17">NQR complex subunit C</fullName>
    </alternativeName>
    <alternativeName>
        <fullName evidence="16 17">NQR-1 subunit C</fullName>
    </alternativeName>
</protein>
<keyword evidence="15 16" id="KW-0739">Sodium transport</keyword>
<evidence type="ECO:0000256" key="16">
    <source>
        <dbReference type="HAMAP-Rule" id="MF_00427"/>
    </source>
</evidence>
<reference evidence="20" key="1">
    <citation type="submission" date="2018-02" db="EMBL/GenBank/DDBJ databases">
        <title>Genome sequencing of Solimonas sp. HR-BB.</title>
        <authorList>
            <person name="Lee Y."/>
            <person name="Jeon C.O."/>
        </authorList>
    </citation>
    <scope>NUCLEOTIDE SEQUENCE [LARGE SCALE GENOMIC DNA]</scope>
    <source>
        <strain evidence="20">HR-E</strain>
    </source>
</reference>
<evidence type="ECO:0000256" key="9">
    <source>
        <dbReference type="ARBA" id="ARBA00022989"/>
    </source>
</evidence>
<dbReference type="GO" id="GO:0006814">
    <property type="term" value="P:sodium ion transport"/>
    <property type="evidence" value="ECO:0007669"/>
    <property type="project" value="UniProtKB-UniRule"/>
</dbReference>
<comment type="subcellular location">
    <subcellularLocation>
        <location evidence="16">Cell membrane</location>
        <topology evidence="16">Single-pass membrane protein</topology>
    </subcellularLocation>
</comment>
<keyword evidence="14 16" id="KW-0472">Membrane</keyword>
<keyword evidence="8 16" id="KW-1278">Translocase</keyword>
<comment type="similarity">
    <text evidence="16 17">Belongs to the NqrC family.</text>
</comment>
<keyword evidence="2 16" id="KW-1003">Cell membrane</keyword>
<dbReference type="InterPro" id="IPR007329">
    <property type="entry name" value="FMN-bd"/>
</dbReference>
<dbReference type="Proteomes" id="UP000243900">
    <property type="component" value="Unassembled WGS sequence"/>
</dbReference>
<feature type="domain" description="FMN-binding" evidence="18">
    <location>
        <begin position="146"/>
        <end position="247"/>
    </location>
</feature>
<dbReference type="EC" id="7.2.1.1" evidence="16 17"/>
<evidence type="ECO:0000256" key="6">
    <source>
        <dbReference type="ARBA" id="ARBA00022643"/>
    </source>
</evidence>
<comment type="subunit">
    <text evidence="16 17">Composed of six subunits; NqrA, NqrB, NqrC, NqrD, NqrE and NqrF.</text>
</comment>
<dbReference type="GO" id="GO:0010181">
    <property type="term" value="F:FMN binding"/>
    <property type="evidence" value="ECO:0007669"/>
    <property type="project" value="UniProtKB-UniRule"/>
</dbReference>
<sequence>MAKESNAKTITVAVVLSVVCSIALAAAVTLLKPIQETNRALDKQRKILAAAGVLAEGEGSPEQVRGEFAKLERYLVDLDSGDYRRVDLDDRFDQRRATKEPAASIALSADQDVAGLKRRALQADIYVLRGADGKAERIVLPVSGYGLWSTLYGYLVLGSDGSTVAGITFTEHAETPGLGGEVDNPKWQASWVGKQVYGDGGGRPLLALHKGVNPEKPEAVHQIDALSGATLTSNGVTHLLQFWMGDLGFRKFLDKVRETGV</sequence>
<keyword evidence="4 16" id="KW-0597">Phosphoprotein</keyword>
<evidence type="ECO:0000256" key="11">
    <source>
        <dbReference type="ARBA" id="ARBA00023053"/>
    </source>
</evidence>
<organism evidence="19 20">
    <name type="scientific">Amnimonas aquatica</name>
    <dbReference type="NCBI Taxonomy" id="2094561"/>
    <lineage>
        <taxon>Bacteria</taxon>
        <taxon>Pseudomonadati</taxon>
        <taxon>Pseudomonadota</taxon>
        <taxon>Gammaproteobacteria</taxon>
        <taxon>Moraxellales</taxon>
        <taxon>Moraxellaceae</taxon>
        <taxon>Amnimonas</taxon>
    </lineage>
</organism>
<keyword evidence="5 16" id="KW-0285">Flavoprotein</keyword>
<evidence type="ECO:0000256" key="5">
    <source>
        <dbReference type="ARBA" id="ARBA00022630"/>
    </source>
</evidence>
<dbReference type="GO" id="GO:0016655">
    <property type="term" value="F:oxidoreductase activity, acting on NAD(P)H, quinone or similar compound as acceptor"/>
    <property type="evidence" value="ECO:0007669"/>
    <property type="project" value="UniProtKB-UniRule"/>
</dbReference>
<keyword evidence="10 16" id="KW-0520">NAD</keyword>
<dbReference type="PIRSF" id="PIRSF009437">
    <property type="entry name" value="NQR-1_subunit_C"/>
    <property type="match status" value="1"/>
</dbReference>
<comment type="caution">
    <text evidence="19">The sequence shown here is derived from an EMBL/GenBank/DDBJ whole genome shotgun (WGS) entry which is preliminary data.</text>
</comment>
<dbReference type="AlphaFoldDB" id="A0A2P6ATX4"/>
<evidence type="ECO:0000313" key="20">
    <source>
        <dbReference type="Proteomes" id="UP000243900"/>
    </source>
</evidence>
<accession>A0A2P6ATX4</accession>
<keyword evidence="1 16" id="KW-0813">Transport</keyword>
<evidence type="ECO:0000256" key="3">
    <source>
        <dbReference type="ARBA" id="ARBA00022519"/>
    </source>
</evidence>
<keyword evidence="13 16" id="KW-0830">Ubiquinone</keyword>
<comment type="function">
    <text evidence="16">NQR complex catalyzes the reduction of ubiquinone-1 to ubiquinol by two successive reactions, coupled with the transport of Na(+) ions from the cytoplasm to the periplasm. NqrA to NqrE are probably involved in the second step, the conversion of ubisemiquinone to ubiquinol.</text>
</comment>
<evidence type="ECO:0000256" key="12">
    <source>
        <dbReference type="ARBA" id="ARBA00023065"/>
    </source>
</evidence>
<gene>
    <name evidence="16" type="primary">nqrC</name>
    <name evidence="19" type="ORF">C5O18_03145</name>
</gene>
<evidence type="ECO:0000256" key="1">
    <source>
        <dbReference type="ARBA" id="ARBA00022448"/>
    </source>
</evidence>
<evidence type="ECO:0000259" key="18">
    <source>
        <dbReference type="SMART" id="SM00900"/>
    </source>
</evidence>
<dbReference type="InterPro" id="IPR010204">
    <property type="entry name" value="NqrC"/>
</dbReference>
<evidence type="ECO:0000256" key="7">
    <source>
        <dbReference type="ARBA" id="ARBA00022692"/>
    </source>
</evidence>
<evidence type="ECO:0000313" key="19">
    <source>
        <dbReference type="EMBL" id="PQA48570.1"/>
    </source>
</evidence>
<keyword evidence="20" id="KW-1185">Reference proteome</keyword>
<dbReference type="RefSeq" id="WP_105191405.1">
    <property type="nucleotide sequence ID" value="NZ_PTQZ01000042.1"/>
</dbReference>
<dbReference type="OrthoDB" id="9786835at2"/>
<proteinExistence type="inferred from homology"/>
<dbReference type="Pfam" id="PF04205">
    <property type="entry name" value="FMN_bind"/>
    <property type="match status" value="1"/>
</dbReference>
<name>A0A2P6ATX4_9GAMM</name>
<keyword evidence="12 16" id="KW-0406">Ion transport</keyword>
<feature type="modified residue" description="FMN phosphoryl threonine" evidence="16">
    <location>
        <position position="230"/>
    </location>
</feature>
<dbReference type="SMART" id="SM00900">
    <property type="entry name" value="FMN_bind"/>
    <property type="match status" value="1"/>
</dbReference>
<dbReference type="NCBIfam" id="TIGR01938">
    <property type="entry name" value="nqrC"/>
    <property type="match status" value="1"/>
</dbReference>
<evidence type="ECO:0000256" key="15">
    <source>
        <dbReference type="ARBA" id="ARBA00023201"/>
    </source>
</evidence>
<dbReference type="NCBIfam" id="NF003749">
    <property type="entry name" value="PRK05346.1-5"/>
    <property type="match status" value="1"/>
</dbReference>
<evidence type="ECO:0000256" key="8">
    <source>
        <dbReference type="ARBA" id="ARBA00022967"/>
    </source>
</evidence>
<comment type="caution">
    <text evidence="16">Lacks conserved residue(s) required for the propagation of feature annotation.</text>
</comment>
<evidence type="ECO:0000256" key="2">
    <source>
        <dbReference type="ARBA" id="ARBA00022475"/>
    </source>
</evidence>
<dbReference type="EMBL" id="PTQZ01000042">
    <property type="protein sequence ID" value="PQA48570.1"/>
    <property type="molecule type" value="Genomic_DNA"/>
</dbReference>
<comment type="catalytic activity">
    <reaction evidence="16 17">
        <text>a ubiquinone + n Na(+)(in) + NADH + H(+) = a ubiquinol + n Na(+)(out) + NAD(+)</text>
        <dbReference type="Rhea" id="RHEA:47748"/>
        <dbReference type="Rhea" id="RHEA-COMP:9565"/>
        <dbReference type="Rhea" id="RHEA-COMP:9566"/>
        <dbReference type="ChEBI" id="CHEBI:15378"/>
        <dbReference type="ChEBI" id="CHEBI:16389"/>
        <dbReference type="ChEBI" id="CHEBI:17976"/>
        <dbReference type="ChEBI" id="CHEBI:29101"/>
        <dbReference type="ChEBI" id="CHEBI:57540"/>
        <dbReference type="ChEBI" id="CHEBI:57945"/>
        <dbReference type="EC" id="7.2.1.1"/>
    </reaction>
</comment>
<evidence type="ECO:0000256" key="4">
    <source>
        <dbReference type="ARBA" id="ARBA00022553"/>
    </source>
</evidence>